<dbReference type="Gene3D" id="3.40.50.1000">
    <property type="entry name" value="HAD superfamily/HAD-like"/>
    <property type="match status" value="1"/>
</dbReference>
<dbReference type="EMBL" id="JAQQWP010000002">
    <property type="protein sequence ID" value="KAK8130598.1"/>
    <property type="molecule type" value="Genomic_DNA"/>
</dbReference>
<comment type="caution">
    <text evidence="1">The sequence shown here is derived from an EMBL/GenBank/DDBJ whole genome shotgun (WGS) entry which is preliminary data.</text>
</comment>
<organism evidence="1 2">
    <name type="scientific">Apiospora kogelbergensis</name>
    <dbReference type="NCBI Taxonomy" id="1337665"/>
    <lineage>
        <taxon>Eukaryota</taxon>
        <taxon>Fungi</taxon>
        <taxon>Dikarya</taxon>
        <taxon>Ascomycota</taxon>
        <taxon>Pezizomycotina</taxon>
        <taxon>Sordariomycetes</taxon>
        <taxon>Xylariomycetidae</taxon>
        <taxon>Amphisphaeriales</taxon>
        <taxon>Apiosporaceae</taxon>
        <taxon>Apiospora</taxon>
    </lineage>
</organism>
<sequence length="311" mass="34710">MAIGIGKPNLLLCFDAFGTLFKPKHTVALQYAEIARQCGITNFTDKQVHSSFKRAFEEESKRNPNYGSGTALGATRWWHTVIYETFWPILKRTDQKPPPDLIPKLMHRFASKDGYDAEPGLVSALRTLKHQNYHRRYNEIVIGVITNSDDRVPGILSSFGLNVSPLRYGVPMNEEDAAAAMAKKNYDIDFHCMSYDVGYEKPDRRIFDAAEHMLAQIIAARDGMEPGGTEALAMAQTWRKVYVGDEHIKDVLGASAAGWDPVLFEPGVTSDDAIPTLNFAVGQTLPQQFKEFPTSKVVSIQDLVQSLAGWK</sequence>
<evidence type="ECO:0000313" key="1">
    <source>
        <dbReference type="EMBL" id="KAK8130598.1"/>
    </source>
</evidence>
<dbReference type="PANTHER" id="PTHR46191">
    <property type="match status" value="1"/>
</dbReference>
<name>A0AAW0R9X2_9PEZI</name>
<dbReference type="InterPro" id="IPR051828">
    <property type="entry name" value="HAD-like_hydrolase_domain"/>
</dbReference>
<dbReference type="GO" id="GO:0005634">
    <property type="term" value="C:nucleus"/>
    <property type="evidence" value="ECO:0007669"/>
    <property type="project" value="TreeGrafter"/>
</dbReference>
<gene>
    <name evidence="1" type="ORF">PG999_002978</name>
</gene>
<keyword evidence="2" id="KW-1185">Reference proteome</keyword>
<dbReference type="PANTHER" id="PTHR46191:SF2">
    <property type="entry name" value="HALOACID DEHALOGENASE-LIKE HYDROLASE DOMAIN-CONTAINING PROTEIN 3"/>
    <property type="match status" value="1"/>
</dbReference>
<dbReference type="AlphaFoldDB" id="A0AAW0R9X2"/>
<protein>
    <recommendedName>
        <fullName evidence="3">Haloacid dehalogenase</fullName>
    </recommendedName>
</protein>
<evidence type="ECO:0008006" key="3">
    <source>
        <dbReference type="Google" id="ProtNLM"/>
    </source>
</evidence>
<dbReference type="Pfam" id="PF00702">
    <property type="entry name" value="Hydrolase"/>
    <property type="match status" value="1"/>
</dbReference>
<dbReference type="SUPFAM" id="SSF56784">
    <property type="entry name" value="HAD-like"/>
    <property type="match status" value="1"/>
</dbReference>
<dbReference type="InterPro" id="IPR023214">
    <property type="entry name" value="HAD_sf"/>
</dbReference>
<evidence type="ECO:0000313" key="2">
    <source>
        <dbReference type="Proteomes" id="UP001392437"/>
    </source>
</evidence>
<proteinExistence type="predicted"/>
<dbReference type="InterPro" id="IPR044924">
    <property type="entry name" value="HAD-SF_hydro_IA_REG-2-like_cap"/>
</dbReference>
<dbReference type="Proteomes" id="UP001392437">
    <property type="component" value="Unassembled WGS sequence"/>
</dbReference>
<dbReference type="Gene3D" id="1.10.150.720">
    <property type="entry name" value="Haloacid dehalogenase-like hydrolase"/>
    <property type="match status" value="1"/>
</dbReference>
<accession>A0AAW0R9X2</accession>
<dbReference type="InterPro" id="IPR036412">
    <property type="entry name" value="HAD-like_sf"/>
</dbReference>
<reference evidence="1 2" key="1">
    <citation type="submission" date="2023-01" db="EMBL/GenBank/DDBJ databases">
        <title>Analysis of 21 Apiospora genomes using comparative genomics revels a genus with tremendous synthesis potential of carbohydrate active enzymes and secondary metabolites.</title>
        <authorList>
            <person name="Sorensen T."/>
        </authorList>
    </citation>
    <scope>NUCLEOTIDE SEQUENCE [LARGE SCALE GENOMIC DNA]</scope>
    <source>
        <strain evidence="1 2">CBS 117206</strain>
    </source>
</reference>